<feature type="region of interest" description="Disordered" evidence="1">
    <location>
        <begin position="70"/>
        <end position="90"/>
    </location>
</feature>
<dbReference type="OrthoDB" id="3350156at2759"/>
<gene>
    <name evidence="2" type="ORF">JVT61DRAFT_8320</name>
</gene>
<dbReference type="EMBL" id="JAGFBS010000003">
    <property type="protein sequence ID" value="KAG6380228.1"/>
    <property type="molecule type" value="Genomic_DNA"/>
</dbReference>
<dbReference type="AlphaFoldDB" id="A0A8I3ACD8"/>
<feature type="region of interest" description="Disordered" evidence="1">
    <location>
        <begin position="1"/>
        <end position="57"/>
    </location>
</feature>
<sequence>MEPASAVSTSTSTIRTLHPRQEQPVSSVSPAASLSQPSSPRSSALPSPPDSPSESISSLPSIGSSFFFSSAAASPPHSHTQSDHAKESTQGLIIPSLTLPEALPRPTQYGKTLGDVRLLVIGDAAEDHNLVSSLLLDDNEDVVDTSAWEATSDGFVLHASTDWIEHKDAHGLEKFEPSRNVELITRHNTQDGPTSILPTIHSPFQSLLEIIDKYCQPSVALTNLIASPWTPLYTALIIVTTSGPCSSENELIDVLAPHIPVVVLRHGLDQTRFPSRPHMSSFRPSSPSALRNGLFRSPETLSSLRYEAAERFLRWREVERAVENIATIHRETAHYIAEKPQGWDKARWEAEWEIRLSQDVATRTRENTVTARPDTISPPSPCVDPLHLSSLLSLSLSLLEPVRARFHKGLSRAWAKLSDGEVRVALLVVGCSLYYHDKSDDWIFTANSYDYHKVVIAARFYYGSMV</sequence>
<proteinExistence type="predicted"/>
<feature type="compositionally biased region" description="Polar residues" evidence="1">
    <location>
        <begin position="1"/>
        <end position="15"/>
    </location>
</feature>
<feature type="compositionally biased region" description="Low complexity" evidence="1">
    <location>
        <begin position="26"/>
        <end position="45"/>
    </location>
</feature>
<evidence type="ECO:0000313" key="2">
    <source>
        <dbReference type="EMBL" id="KAG6380228.1"/>
    </source>
</evidence>
<protein>
    <submittedName>
        <fullName evidence="2">Uncharacterized protein</fullName>
    </submittedName>
</protein>
<name>A0A8I3ACD8_9AGAM</name>
<dbReference type="Proteomes" id="UP000683000">
    <property type="component" value="Unassembled WGS sequence"/>
</dbReference>
<accession>A0A8I3ACD8</accession>
<evidence type="ECO:0000313" key="3">
    <source>
        <dbReference type="Proteomes" id="UP000683000"/>
    </source>
</evidence>
<organism evidence="2 3">
    <name type="scientific">Boletus reticuloceps</name>
    <dbReference type="NCBI Taxonomy" id="495285"/>
    <lineage>
        <taxon>Eukaryota</taxon>
        <taxon>Fungi</taxon>
        <taxon>Dikarya</taxon>
        <taxon>Basidiomycota</taxon>
        <taxon>Agaricomycotina</taxon>
        <taxon>Agaricomycetes</taxon>
        <taxon>Agaricomycetidae</taxon>
        <taxon>Boletales</taxon>
        <taxon>Boletineae</taxon>
        <taxon>Boletaceae</taxon>
        <taxon>Boletoideae</taxon>
        <taxon>Boletus</taxon>
    </lineage>
</organism>
<keyword evidence="3" id="KW-1185">Reference proteome</keyword>
<evidence type="ECO:0000256" key="1">
    <source>
        <dbReference type="SAM" id="MobiDB-lite"/>
    </source>
</evidence>
<reference evidence="2" key="1">
    <citation type="submission" date="2021-03" db="EMBL/GenBank/DDBJ databases">
        <title>Evolutionary innovations through gain and loss of genes in the ectomycorrhizal Boletales.</title>
        <authorList>
            <person name="Wu G."/>
            <person name="Miyauchi S."/>
            <person name="Morin E."/>
            <person name="Yang Z.-L."/>
            <person name="Xu J."/>
            <person name="Martin F.M."/>
        </authorList>
    </citation>
    <scope>NUCLEOTIDE SEQUENCE</scope>
    <source>
        <strain evidence="2">BR01</strain>
    </source>
</reference>
<comment type="caution">
    <text evidence="2">The sequence shown here is derived from an EMBL/GenBank/DDBJ whole genome shotgun (WGS) entry which is preliminary data.</text>
</comment>